<dbReference type="PRINTS" id="PR00411">
    <property type="entry name" value="PNDRDTASEI"/>
</dbReference>
<evidence type="ECO:0000256" key="5">
    <source>
        <dbReference type="ARBA" id="ARBA00022827"/>
    </source>
</evidence>
<evidence type="ECO:0000256" key="1">
    <source>
        <dbReference type="ARBA" id="ARBA00007532"/>
    </source>
</evidence>
<protein>
    <recommendedName>
        <fullName evidence="10">NAD(P)H dehydrogenase (quinone)</fullName>
        <ecNumber evidence="3">1.6.5.2</ecNumber>
    </recommendedName>
    <alternativeName>
        <fullName evidence="13">NAD(P)H quinone reductase</fullName>
    </alternativeName>
    <alternativeName>
        <fullName evidence="11">NAD(P)H: menadione oxidoreductase</fullName>
    </alternativeName>
    <alternativeName>
        <fullName evidence="12">NADH-menadione reductase</fullName>
    </alternativeName>
</protein>
<evidence type="ECO:0000256" key="6">
    <source>
        <dbReference type="ARBA" id="ARBA00023002"/>
    </source>
</evidence>
<dbReference type="InterPro" id="IPR016156">
    <property type="entry name" value="FAD/NAD-linked_Rdtase_dimer_sf"/>
</dbReference>
<comment type="caution">
    <text evidence="17">The sequence shown here is derived from an EMBL/GenBank/DDBJ whole genome shotgun (WGS) entry which is preliminary data.</text>
</comment>
<keyword evidence="7 14" id="KW-0520">NAD</keyword>
<evidence type="ECO:0000259" key="15">
    <source>
        <dbReference type="Pfam" id="PF02852"/>
    </source>
</evidence>
<evidence type="ECO:0000256" key="7">
    <source>
        <dbReference type="ARBA" id="ARBA00023027"/>
    </source>
</evidence>
<reference evidence="17 18" key="1">
    <citation type="submission" date="2016-10" db="EMBL/GenBank/DDBJ databases">
        <authorList>
            <person name="Varghese N."/>
            <person name="Submissions S."/>
        </authorList>
    </citation>
    <scope>NUCLEOTIDE SEQUENCE [LARGE SCALE GENOMIC DNA]</scope>
    <source>
        <strain evidence="17 18">UNC380MFSha3.1</strain>
    </source>
</reference>
<keyword evidence="14" id="KW-0547">Nucleotide-binding</keyword>
<dbReference type="Pfam" id="PF02852">
    <property type="entry name" value="Pyr_redox_dim"/>
    <property type="match status" value="1"/>
</dbReference>
<dbReference type="InterPro" id="IPR023753">
    <property type="entry name" value="FAD/NAD-binding_dom"/>
</dbReference>
<feature type="binding site" evidence="14">
    <location>
        <position position="284"/>
    </location>
    <ligand>
        <name>NAD(+)</name>
        <dbReference type="ChEBI" id="CHEBI:57540"/>
    </ligand>
</feature>
<feature type="domain" description="Pyridine nucleotide-disulphide oxidoreductase dimerisation" evidence="15">
    <location>
        <begin position="361"/>
        <end position="468"/>
    </location>
</feature>
<dbReference type="InterPro" id="IPR036188">
    <property type="entry name" value="FAD/NAD-bd_sf"/>
</dbReference>
<dbReference type="EC" id="1.6.5.2" evidence="3"/>
<feature type="domain" description="FAD/NAD(P)-binding" evidence="16">
    <location>
        <begin position="10"/>
        <end position="340"/>
    </location>
</feature>
<evidence type="ECO:0000256" key="4">
    <source>
        <dbReference type="ARBA" id="ARBA00022630"/>
    </source>
</evidence>
<dbReference type="EMBL" id="FOQZ01000004">
    <property type="protein sequence ID" value="SFI64760.1"/>
    <property type="molecule type" value="Genomic_DNA"/>
</dbReference>
<evidence type="ECO:0000256" key="13">
    <source>
        <dbReference type="ARBA" id="ARBA00079404"/>
    </source>
</evidence>
<keyword evidence="4" id="KW-0285">Flavoprotein</keyword>
<sequence>MTLSFESTQSVIVLGGGPGGYEAALAAAQLGAEVTLVERAGVGGSAVITDVVPSKSLIATADAAVAISEASDLGVQLFATSERGKPLKPQVAINLAAVNKRLMSLARQQSDDMRATLVEAGVRLISGHGRLDGTHAVVVSTSQGGTDFDRIEADTIVVSVGASPRELPTAMPDGERILTWTQLYDMKTLPEHLIVVGSGVTGAEFASAYMNLGAKVTLISSRDQVLPGEDTDAAAVIEKVFKRGGMTVLAKSRAEKVERVGDGVVVTLGDGRTVEGSHCLMAVGSIPNTKEIGLEDAGVQLAESGHIQVNRVARTSVPNIYAAGDCTTFVPLASVASMQGRMAVFHALGDAVIPLDRRRIAANIFTAPEIATVGYQVKDIEAGRIDGYVHKLPLAANARAKMMGVKDGFVKLIAHTGSGIVLGGVIVAPRASELIYPIAIAAERRLTVDQLSRVFAVYPSLSGSITDAVRAMHPIDRSNTEVS</sequence>
<evidence type="ECO:0000256" key="12">
    <source>
        <dbReference type="ARBA" id="ARBA00077506"/>
    </source>
</evidence>
<evidence type="ECO:0000256" key="3">
    <source>
        <dbReference type="ARBA" id="ARBA00012648"/>
    </source>
</evidence>
<evidence type="ECO:0000256" key="2">
    <source>
        <dbReference type="ARBA" id="ARBA00011881"/>
    </source>
</evidence>
<dbReference type="Gene3D" id="3.50.50.60">
    <property type="entry name" value="FAD/NAD(P)-binding domain"/>
    <property type="match status" value="2"/>
</dbReference>
<dbReference type="Proteomes" id="UP000198702">
    <property type="component" value="Unassembled WGS sequence"/>
</dbReference>
<dbReference type="PANTHER" id="PTHR43014">
    <property type="entry name" value="MERCURIC REDUCTASE"/>
    <property type="match status" value="1"/>
</dbReference>
<keyword evidence="6" id="KW-0560">Oxidoreductase</keyword>
<dbReference type="PIRSF" id="PIRSF000350">
    <property type="entry name" value="Mercury_reductase_MerA"/>
    <property type="match status" value="1"/>
</dbReference>
<comment type="similarity">
    <text evidence="1">Belongs to the class-I pyridine nucleotide-disulfide oxidoreductase family.</text>
</comment>
<dbReference type="PANTHER" id="PTHR43014:SF1">
    <property type="entry name" value="NAD(P)H DEHYDROGENASE (QUINONE)"/>
    <property type="match status" value="1"/>
</dbReference>
<comment type="cofactor">
    <cofactor evidence="14">
        <name>FAD</name>
        <dbReference type="ChEBI" id="CHEBI:57692"/>
    </cofactor>
    <text evidence="14">Binds 1 FAD per subunit.</text>
</comment>
<dbReference type="PRINTS" id="PR00368">
    <property type="entry name" value="FADPNR"/>
</dbReference>
<feature type="binding site" evidence="14">
    <location>
        <begin position="197"/>
        <end position="204"/>
    </location>
    <ligand>
        <name>NAD(+)</name>
        <dbReference type="ChEBI" id="CHEBI:57540"/>
    </ligand>
</feature>
<name>A0A7Z7GEL0_9MICO</name>
<dbReference type="InterPro" id="IPR001100">
    <property type="entry name" value="Pyr_nuc-diS_OxRdtase"/>
</dbReference>
<feature type="binding site" evidence="14">
    <location>
        <position position="55"/>
    </location>
    <ligand>
        <name>FAD</name>
        <dbReference type="ChEBI" id="CHEBI:57692"/>
    </ligand>
</feature>
<comment type="subunit">
    <text evidence="2">Homotetramer.</text>
</comment>
<accession>A0A7Z7GEL0</accession>
<proteinExistence type="inferred from homology"/>
<keyword evidence="5 14" id="KW-0274">FAD</keyword>
<dbReference type="Pfam" id="PF07992">
    <property type="entry name" value="Pyr_redox_2"/>
    <property type="match status" value="1"/>
</dbReference>
<dbReference type="AlphaFoldDB" id="A0A7Z7GEL0"/>
<evidence type="ECO:0000259" key="16">
    <source>
        <dbReference type="Pfam" id="PF07992"/>
    </source>
</evidence>
<organism evidence="17 18">
    <name type="scientific">Microbacterium saccharophilum</name>
    <dbReference type="NCBI Taxonomy" id="1213358"/>
    <lineage>
        <taxon>Bacteria</taxon>
        <taxon>Bacillati</taxon>
        <taxon>Actinomycetota</taxon>
        <taxon>Actinomycetes</taxon>
        <taxon>Micrococcales</taxon>
        <taxon>Microbacteriaceae</taxon>
        <taxon>Microbacterium</taxon>
    </lineage>
</organism>
<evidence type="ECO:0000313" key="18">
    <source>
        <dbReference type="Proteomes" id="UP000198702"/>
    </source>
</evidence>
<dbReference type="NCBIfam" id="NF005883">
    <property type="entry name" value="PRK07845.1"/>
    <property type="match status" value="1"/>
</dbReference>
<dbReference type="Gene3D" id="3.30.390.30">
    <property type="match status" value="1"/>
</dbReference>
<dbReference type="InterPro" id="IPR004099">
    <property type="entry name" value="Pyr_nucl-diS_OxRdtase_dimer"/>
</dbReference>
<evidence type="ECO:0000256" key="11">
    <source>
        <dbReference type="ARBA" id="ARBA00076614"/>
    </source>
</evidence>
<dbReference type="FunFam" id="3.50.50.60:FF:000054">
    <property type="entry name" value="Flavoprotein disulfide reductase"/>
    <property type="match status" value="1"/>
</dbReference>
<evidence type="ECO:0000256" key="14">
    <source>
        <dbReference type="PIRSR" id="PIRSR000350-3"/>
    </source>
</evidence>
<dbReference type="SUPFAM" id="SSF51905">
    <property type="entry name" value="FAD/NAD(P)-binding domain"/>
    <property type="match status" value="1"/>
</dbReference>
<evidence type="ECO:0000256" key="8">
    <source>
        <dbReference type="ARBA" id="ARBA00047678"/>
    </source>
</evidence>
<comment type="catalytic activity">
    <reaction evidence="8">
        <text>a quinone + NADH + H(+) = a quinol + NAD(+)</text>
        <dbReference type="Rhea" id="RHEA:46160"/>
        <dbReference type="ChEBI" id="CHEBI:15378"/>
        <dbReference type="ChEBI" id="CHEBI:24646"/>
        <dbReference type="ChEBI" id="CHEBI:57540"/>
        <dbReference type="ChEBI" id="CHEBI:57945"/>
        <dbReference type="ChEBI" id="CHEBI:132124"/>
        <dbReference type="EC" id="1.6.5.2"/>
    </reaction>
</comment>
<evidence type="ECO:0000256" key="9">
    <source>
        <dbReference type="ARBA" id="ARBA00048983"/>
    </source>
</evidence>
<feature type="binding site" evidence="14">
    <location>
        <position position="325"/>
    </location>
    <ligand>
        <name>FAD</name>
        <dbReference type="ChEBI" id="CHEBI:57692"/>
    </ligand>
</feature>
<dbReference type="GO" id="GO:0003955">
    <property type="term" value="F:NAD(P)H dehydrogenase (quinone) activity"/>
    <property type="evidence" value="ECO:0007669"/>
    <property type="project" value="UniProtKB-EC"/>
</dbReference>
<dbReference type="GO" id="GO:0050660">
    <property type="term" value="F:flavin adenine dinucleotide binding"/>
    <property type="evidence" value="ECO:0007669"/>
    <property type="project" value="TreeGrafter"/>
</dbReference>
<dbReference type="RefSeq" id="WP_028496800.1">
    <property type="nucleotide sequence ID" value="NZ_FOQZ01000004.1"/>
</dbReference>
<feature type="binding site" evidence="14">
    <location>
        <position position="129"/>
    </location>
    <ligand>
        <name>FAD</name>
        <dbReference type="ChEBI" id="CHEBI:57692"/>
    </ligand>
</feature>
<evidence type="ECO:0000256" key="10">
    <source>
        <dbReference type="ARBA" id="ARBA00072193"/>
    </source>
</evidence>
<evidence type="ECO:0000313" key="17">
    <source>
        <dbReference type="EMBL" id="SFI64760.1"/>
    </source>
</evidence>
<gene>
    <name evidence="17" type="ORF">SAMN04487751_2480</name>
</gene>
<dbReference type="SUPFAM" id="SSF55424">
    <property type="entry name" value="FAD/NAD-linked reductases, dimerisation (C-terminal) domain"/>
    <property type="match status" value="1"/>
</dbReference>
<comment type="catalytic activity">
    <reaction evidence="9">
        <text>a quinone + NADPH + H(+) = a quinol + NADP(+)</text>
        <dbReference type="Rhea" id="RHEA:46164"/>
        <dbReference type="ChEBI" id="CHEBI:15378"/>
        <dbReference type="ChEBI" id="CHEBI:24646"/>
        <dbReference type="ChEBI" id="CHEBI:57783"/>
        <dbReference type="ChEBI" id="CHEBI:58349"/>
        <dbReference type="ChEBI" id="CHEBI:132124"/>
        <dbReference type="EC" id="1.6.5.2"/>
    </reaction>
</comment>